<evidence type="ECO:0000256" key="2">
    <source>
        <dbReference type="SAM" id="MobiDB-lite"/>
    </source>
</evidence>
<keyword evidence="1" id="KW-0175">Coiled coil</keyword>
<organism evidence="3 4">
    <name type="scientific">Streptomyces coryli</name>
    <dbReference type="NCBI Taxonomy" id="1128680"/>
    <lineage>
        <taxon>Bacteria</taxon>
        <taxon>Bacillati</taxon>
        <taxon>Actinomycetota</taxon>
        <taxon>Actinomycetes</taxon>
        <taxon>Kitasatosporales</taxon>
        <taxon>Streptomycetaceae</taxon>
        <taxon>Streptomyces</taxon>
    </lineage>
</organism>
<reference evidence="3 4" key="1">
    <citation type="submission" date="2020-02" db="EMBL/GenBank/DDBJ databases">
        <title>Whole-genome analyses of novel actinobacteria.</title>
        <authorList>
            <person name="Sahin N."/>
        </authorList>
    </citation>
    <scope>NUCLEOTIDE SEQUENCE [LARGE SCALE GENOMIC DNA]</scope>
    <source>
        <strain evidence="3 4">A7024</strain>
    </source>
</reference>
<dbReference type="AlphaFoldDB" id="A0A6G4U747"/>
<feature type="region of interest" description="Disordered" evidence="2">
    <location>
        <begin position="1"/>
        <end position="82"/>
    </location>
</feature>
<comment type="caution">
    <text evidence="3">The sequence shown here is derived from an EMBL/GenBank/DDBJ whole genome shotgun (WGS) entry which is preliminary data.</text>
</comment>
<keyword evidence="4" id="KW-1185">Reference proteome</keyword>
<gene>
    <name evidence="3" type="ORF">G5C51_29405</name>
</gene>
<dbReference type="EMBL" id="JAAKZV010000176">
    <property type="protein sequence ID" value="NGN68004.1"/>
    <property type="molecule type" value="Genomic_DNA"/>
</dbReference>
<proteinExistence type="predicted"/>
<feature type="compositionally biased region" description="Basic and acidic residues" evidence="2">
    <location>
        <begin position="13"/>
        <end position="73"/>
    </location>
</feature>
<name>A0A6G4U747_9ACTN</name>
<evidence type="ECO:0000313" key="4">
    <source>
        <dbReference type="Proteomes" id="UP000481583"/>
    </source>
</evidence>
<feature type="region of interest" description="Disordered" evidence="2">
    <location>
        <begin position="440"/>
        <end position="466"/>
    </location>
</feature>
<feature type="coiled-coil region" evidence="1">
    <location>
        <begin position="227"/>
        <end position="275"/>
    </location>
</feature>
<sequence>MSGSPKYTTVRYDPVREAALRRQREEQRRRMEAERRRRAAEAAARRERARAERARRDAERAAARAARDAERSAAVRKAGSESAARRLREVQGLLDGARDQGLSAAELAAVGERIDALRSRLAHDDPQKLDEAIEELRGRLVRAGSWGGASPAGGQDHERAVAELEARLRAVPAEQSAADEEGRQRSAALLKELREAARAGDRVRFEALRGTAEFEIGRHAATATEQARKAEETRREQVGAAAAAEAEATAAAARAAEEAEALAEARDRLDAVRDDALAAIGDAATFGEPALTEDVARALTTAQQALGAGAPAAALAAAAELAELLPAAEQRLDDLLLAHQRRVELAEAVKEAMTDEGLAFTGGEEDGARFLLRFERPNGALYETAVGSEDDGTPLLVYRIEGEADISRTAAAEGGEAVCDSTEELLERVHEAMHADGFVPGELHWQGKPPGRRGRALPGDESGRLR</sequence>
<dbReference type="RefSeq" id="WP_165241546.1">
    <property type="nucleotide sequence ID" value="NZ_JAAKZV010000176.1"/>
</dbReference>
<dbReference type="Proteomes" id="UP000481583">
    <property type="component" value="Unassembled WGS sequence"/>
</dbReference>
<evidence type="ECO:0000313" key="3">
    <source>
        <dbReference type="EMBL" id="NGN68004.1"/>
    </source>
</evidence>
<protein>
    <submittedName>
        <fullName evidence="3">Uncharacterized protein</fullName>
    </submittedName>
</protein>
<accession>A0A6G4U747</accession>
<evidence type="ECO:0000256" key="1">
    <source>
        <dbReference type="SAM" id="Coils"/>
    </source>
</evidence>